<evidence type="ECO:0000313" key="1">
    <source>
        <dbReference type="EMBL" id="PIV31895.1"/>
    </source>
</evidence>
<evidence type="ECO:0008006" key="3">
    <source>
        <dbReference type="Google" id="ProtNLM"/>
    </source>
</evidence>
<sequence>MRIIYTDDFNHNLQKFPKKIRRFLAIQEVRFKINWRDNRLHIKKIRSLDRVFSLRITRRYRTFFYFQNQETAIFFDIDHRKDAYKSI</sequence>
<dbReference type="Gene3D" id="3.30.2310.20">
    <property type="entry name" value="RelE-like"/>
    <property type="match status" value="1"/>
</dbReference>
<reference evidence="2" key="1">
    <citation type="submission" date="2017-09" db="EMBL/GenBank/DDBJ databases">
        <title>Depth-based differentiation of microbial function through sediment-hosted aquifers and enrichment of novel symbionts in the deep terrestrial subsurface.</title>
        <authorList>
            <person name="Probst A.J."/>
            <person name="Ladd B."/>
            <person name="Jarett J.K."/>
            <person name="Geller-Mcgrath D.E."/>
            <person name="Sieber C.M.K."/>
            <person name="Emerson J.B."/>
            <person name="Anantharaman K."/>
            <person name="Thomas B.C."/>
            <person name="Malmstrom R."/>
            <person name="Stieglmeier M."/>
            <person name="Klingl A."/>
            <person name="Woyke T."/>
            <person name="Ryan C.M."/>
            <person name="Banfield J.F."/>
        </authorList>
    </citation>
    <scope>NUCLEOTIDE SEQUENCE [LARGE SCALE GENOMIC DNA]</scope>
</reference>
<organism evidence="1 2">
    <name type="scientific">Candidatus Wolfebacteria bacterium CG02_land_8_20_14_3_00_37_12</name>
    <dbReference type="NCBI Taxonomy" id="1975066"/>
    <lineage>
        <taxon>Bacteria</taxon>
        <taxon>Candidatus Wolfeibacteriota</taxon>
    </lineage>
</organism>
<name>A0A2M7CQH1_9BACT</name>
<dbReference type="InterPro" id="IPR035093">
    <property type="entry name" value="RelE/ParE_toxin_dom_sf"/>
</dbReference>
<evidence type="ECO:0000313" key="2">
    <source>
        <dbReference type="Proteomes" id="UP000230595"/>
    </source>
</evidence>
<gene>
    <name evidence="1" type="ORF">COS33_00800</name>
</gene>
<dbReference type="SUPFAM" id="SSF143011">
    <property type="entry name" value="RelE-like"/>
    <property type="match status" value="1"/>
</dbReference>
<dbReference type="EMBL" id="PEUH01000014">
    <property type="protein sequence ID" value="PIV31895.1"/>
    <property type="molecule type" value="Genomic_DNA"/>
</dbReference>
<proteinExistence type="predicted"/>
<dbReference type="Proteomes" id="UP000230595">
    <property type="component" value="Unassembled WGS sequence"/>
</dbReference>
<accession>A0A2M7CQH1</accession>
<comment type="caution">
    <text evidence="1">The sequence shown here is derived from an EMBL/GenBank/DDBJ whole genome shotgun (WGS) entry which is preliminary data.</text>
</comment>
<protein>
    <recommendedName>
        <fullName evidence="3">Type II toxin-antitoxin system RelE/ParE family toxin</fullName>
    </recommendedName>
</protein>
<dbReference type="AlphaFoldDB" id="A0A2M7CQH1"/>